<dbReference type="EMBL" id="SLZR01000001">
    <property type="protein sequence ID" value="TCS43665.1"/>
    <property type="molecule type" value="Genomic_DNA"/>
</dbReference>
<gene>
    <name evidence="2" type="ORF">BCF53_1017</name>
</gene>
<dbReference type="AlphaFoldDB" id="A0A4R3IC01"/>
<organism evidence="2 3">
    <name type="scientific">Reinekea marinisedimentorum</name>
    <dbReference type="NCBI Taxonomy" id="230495"/>
    <lineage>
        <taxon>Bacteria</taxon>
        <taxon>Pseudomonadati</taxon>
        <taxon>Pseudomonadota</taxon>
        <taxon>Gammaproteobacteria</taxon>
        <taxon>Oceanospirillales</taxon>
        <taxon>Saccharospirillaceae</taxon>
        <taxon>Reinekea</taxon>
    </lineage>
</organism>
<evidence type="ECO:0008006" key="4">
    <source>
        <dbReference type="Google" id="ProtNLM"/>
    </source>
</evidence>
<protein>
    <recommendedName>
        <fullName evidence="4">Outer membrane protein</fullName>
    </recommendedName>
</protein>
<dbReference type="RefSeq" id="WP_132698597.1">
    <property type="nucleotide sequence ID" value="NZ_SLZR01000001.1"/>
</dbReference>
<name>A0A4R3IC01_9GAMM</name>
<evidence type="ECO:0000313" key="2">
    <source>
        <dbReference type="EMBL" id="TCS43665.1"/>
    </source>
</evidence>
<keyword evidence="1" id="KW-0732">Signal</keyword>
<proteinExistence type="predicted"/>
<keyword evidence="3" id="KW-1185">Reference proteome</keyword>
<reference evidence="2 3" key="1">
    <citation type="submission" date="2019-03" db="EMBL/GenBank/DDBJ databases">
        <title>Genomic Encyclopedia of Archaeal and Bacterial Type Strains, Phase II (KMG-II): from individual species to whole genera.</title>
        <authorList>
            <person name="Goeker M."/>
        </authorList>
    </citation>
    <scope>NUCLEOTIDE SEQUENCE [LARGE SCALE GENOMIC DNA]</scope>
    <source>
        <strain evidence="2 3">DSM 15388</strain>
    </source>
</reference>
<feature type="chain" id="PRO_5020312564" description="Outer membrane protein" evidence="1">
    <location>
        <begin position="19"/>
        <end position="253"/>
    </location>
</feature>
<dbReference type="Proteomes" id="UP000295793">
    <property type="component" value="Unassembled WGS sequence"/>
</dbReference>
<evidence type="ECO:0000313" key="3">
    <source>
        <dbReference type="Proteomes" id="UP000295793"/>
    </source>
</evidence>
<comment type="caution">
    <text evidence="2">The sequence shown here is derived from an EMBL/GenBank/DDBJ whole genome shotgun (WGS) entry which is preliminary data.</text>
</comment>
<feature type="signal peptide" evidence="1">
    <location>
        <begin position="1"/>
        <end position="18"/>
    </location>
</feature>
<dbReference type="OrthoDB" id="9816564at2"/>
<evidence type="ECO:0000256" key="1">
    <source>
        <dbReference type="SAM" id="SignalP"/>
    </source>
</evidence>
<sequence>MRVILSLLAALLPVLSVAETGWSVGLISASADNYESDAESQLLFPPIIHADDKDFLFIPNVQYDWQQWSAGLTGISWHSKEVENKPTTTVKIGYPFSYIDVSGGEGFKRYGVRAGTQYDDGFIGQLNLTGGPLDYILQQGFGERDDQFGQTVRLSAPVYFSEGRPSVFANASLTLNNAELEQHNLDLDYALSEDNYLHPAIGVFGFYDFTAKLSIFQSFELRLNSNKLVDEVDDMKRLSFNYVTVLTYKFGNE</sequence>
<accession>A0A4R3IC01</accession>